<feature type="non-terminal residue" evidence="2">
    <location>
        <position position="1"/>
    </location>
</feature>
<protein>
    <submittedName>
        <fullName evidence="2">Uncharacterized protein</fullName>
    </submittedName>
</protein>
<organism evidence="2 3">
    <name type="scientific">Chiloscyllium punctatum</name>
    <name type="common">Brownbanded bambooshark</name>
    <name type="synonym">Hemiscyllium punctatum</name>
    <dbReference type="NCBI Taxonomy" id="137246"/>
    <lineage>
        <taxon>Eukaryota</taxon>
        <taxon>Metazoa</taxon>
        <taxon>Chordata</taxon>
        <taxon>Craniata</taxon>
        <taxon>Vertebrata</taxon>
        <taxon>Chondrichthyes</taxon>
        <taxon>Elasmobranchii</taxon>
        <taxon>Galeomorphii</taxon>
        <taxon>Galeoidea</taxon>
        <taxon>Orectolobiformes</taxon>
        <taxon>Hemiscylliidae</taxon>
        <taxon>Chiloscyllium</taxon>
    </lineage>
</organism>
<accession>A0A401TKZ2</accession>
<sequence length="72" mass="7729">MAISEVSAEVSSTRTVVSSNCLARDYVRVAQGGPCAVIGPKCGTYILNTSENITDQMDHIRLDADNIQQEGK</sequence>
<evidence type="ECO:0000313" key="3">
    <source>
        <dbReference type="Proteomes" id="UP000287033"/>
    </source>
</evidence>
<dbReference type="Gene3D" id="1.10.287.210">
    <property type="match status" value="1"/>
</dbReference>
<dbReference type="EMBL" id="BEZZ01103808">
    <property type="protein sequence ID" value="GCC43307.1"/>
    <property type="molecule type" value="Genomic_DNA"/>
</dbReference>
<keyword evidence="3" id="KW-1185">Reference proteome</keyword>
<evidence type="ECO:0000256" key="1">
    <source>
        <dbReference type="ARBA" id="ARBA00023157"/>
    </source>
</evidence>
<dbReference type="Proteomes" id="UP000287033">
    <property type="component" value="Unassembled WGS sequence"/>
</dbReference>
<evidence type="ECO:0000313" key="2">
    <source>
        <dbReference type="EMBL" id="GCC43307.1"/>
    </source>
</evidence>
<name>A0A401TKZ2_CHIPU</name>
<comment type="caution">
    <text evidence="2">The sequence shown here is derived from an EMBL/GenBank/DDBJ whole genome shotgun (WGS) entry which is preliminary data.</text>
</comment>
<keyword evidence="1" id="KW-1015">Disulfide bond</keyword>
<reference evidence="2 3" key="1">
    <citation type="journal article" date="2018" name="Nat. Ecol. Evol.">
        <title>Shark genomes provide insights into elasmobranch evolution and the origin of vertebrates.</title>
        <authorList>
            <person name="Hara Y"/>
            <person name="Yamaguchi K"/>
            <person name="Onimaru K"/>
            <person name="Kadota M"/>
            <person name="Koyanagi M"/>
            <person name="Keeley SD"/>
            <person name="Tatsumi K"/>
            <person name="Tanaka K"/>
            <person name="Motone F"/>
            <person name="Kageyama Y"/>
            <person name="Nozu R"/>
            <person name="Adachi N"/>
            <person name="Nishimura O"/>
            <person name="Nakagawa R"/>
            <person name="Tanegashima C"/>
            <person name="Kiyatake I"/>
            <person name="Matsumoto R"/>
            <person name="Murakumo K"/>
            <person name="Nishida K"/>
            <person name="Terakita A"/>
            <person name="Kuratani S"/>
            <person name="Sato K"/>
            <person name="Hyodo S Kuraku.S."/>
        </authorList>
    </citation>
    <scope>NUCLEOTIDE SEQUENCE [LARGE SCALE GENOMIC DNA]</scope>
</reference>
<dbReference type="SUPFAM" id="SSF58069">
    <property type="entry name" value="Virus ectodomain"/>
    <property type="match status" value="1"/>
</dbReference>
<proteinExistence type="predicted"/>
<gene>
    <name evidence="2" type="ORF">chiPu_0027439</name>
</gene>
<dbReference type="AlphaFoldDB" id="A0A401TKZ2"/>
<dbReference type="PANTHER" id="PTHR10424">
    <property type="entry name" value="VIRAL ENVELOPE PROTEIN"/>
    <property type="match status" value="1"/>
</dbReference>
<dbReference type="PANTHER" id="PTHR10424:SF73">
    <property type="entry name" value="ENDOGENOUS RETROVIRUS GROUP FC1 ENV POLYPROTEIN-RELATED"/>
    <property type="match status" value="1"/>
</dbReference>
<dbReference type="InterPro" id="IPR018154">
    <property type="entry name" value="TLV/ENV_coat_polyprotein"/>
</dbReference>